<evidence type="ECO:0000313" key="1">
    <source>
        <dbReference type="EMBL" id="GAA1798745.1"/>
    </source>
</evidence>
<dbReference type="RefSeq" id="WP_344085405.1">
    <property type="nucleotide sequence ID" value="NZ_BAAAPO010000037.1"/>
</dbReference>
<gene>
    <name evidence="1" type="ORF">GCM10009811_23480</name>
</gene>
<name>A0ABP4Y611_9MICO</name>
<evidence type="ECO:0008006" key="3">
    <source>
        <dbReference type="Google" id="ProtNLM"/>
    </source>
</evidence>
<accession>A0ABP4Y611</accession>
<evidence type="ECO:0000313" key="2">
    <source>
        <dbReference type="Proteomes" id="UP001499938"/>
    </source>
</evidence>
<organism evidence="1 2">
    <name type="scientific">Nostocoides veronense</name>
    <dbReference type="NCBI Taxonomy" id="330836"/>
    <lineage>
        <taxon>Bacteria</taxon>
        <taxon>Bacillati</taxon>
        <taxon>Actinomycetota</taxon>
        <taxon>Actinomycetes</taxon>
        <taxon>Micrococcales</taxon>
        <taxon>Intrasporangiaceae</taxon>
        <taxon>Nostocoides</taxon>
    </lineage>
</organism>
<sequence length="57" mass="6370">MDVHTFIAFCEDDNPASIPILEKAGLLAADVTWTSDQGWVERKYSRQIRGTDATSLE</sequence>
<keyword evidence="2" id="KW-1185">Reference proteome</keyword>
<dbReference type="EMBL" id="BAAAPO010000037">
    <property type="protein sequence ID" value="GAA1798745.1"/>
    <property type="molecule type" value="Genomic_DNA"/>
</dbReference>
<reference evidence="2" key="1">
    <citation type="journal article" date="2019" name="Int. J. Syst. Evol. Microbiol.">
        <title>The Global Catalogue of Microorganisms (GCM) 10K type strain sequencing project: providing services to taxonomists for standard genome sequencing and annotation.</title>
        <authorList>
            <consortium name="The Broad Institute Genomics Platform"/>
            <consortium name="The Broad Institute Genome Sequencing Center for Infectious Disease"/>
            <person name="Wu L."/>
            <person name="Ma J."/>
        </authorList>
    </citation>
    <scope>NUCLEOTIDE SEQUENCE [LARGE SCALE GENOMIC DNA]</scope>
    <source>
        <strain evidence="2">JCM 15592</strain>
    </source>
</reference>
<proteinExistence type="predicted"/>
<dbReference type="Proteomes" id="UP001499938">
    <property type="component" value="Unassembled WGS sequence"/>
</dbReference>
<protein>
    <recommendedName>
        <fullName evidence="3">Acetyltransferase</fullName>
    </recommendedName>
</protein>
<comment type="caution">
    <text evidence="1">The sequence shown here is derived from an EMBL/GenBank/DDBJ whole genome shotgun (WGS) entry which is preliminary data.</text>
</comment>